<dbReference type="SMART" id="SM00332">
    <property type="entry name" value="PP2Cc"/>
    <property type="match status" value="1"/>
</dbReference>
<comment type="caution">
    <text evidence="9">The sequence shown here is derived from an EMBL/GenBank/DDBJ whole genome shotgun (WGS) entry which is preliminary data.</text>
</comment>
<dbReference type="PROSITE" id="PS01032">
    <property type="entry name" value="PPM_1"/>
    <property type="match status" value="1"/>
</dbReference>
<dbReference type="VEuPathDB" id="FungiDB:H310_13013"/>
<dbReference type="PROSITE" id="PS51746">
    <property type="entry name" value="PPM_2"/>
    <property type="match status" value="1"/>
</dbReference>
<evidence type="ECO:0000256" key="2">
    <source>
        <dbReference type="ARBA" id="ARBA00022723"/>
    </source>
</evidence>
<evidence type="ECO:0000313" key="9">
    <source>
        <dbReference type="EMBL" id="RHY26195.1"/>
    </source>
</evidence>
<feature type="compositionally biased region" description="Basic and acidic residues" evidence="6">
    <location>
        <begin position="46"/>
        <end position="58"/>
    </location>
</feature>
<dbReference type="SUPFAM" id="SSF53187">
    <property type="entry name" value="Zn-dependent exopeptidases"/>
    <property type="match status" value="1"/>
</dbReference>
<dbReference type="Proteomes" id="UP000285060">
    <property type="component" value="Unassembled WGS sequence"/>
</dbReference>
<dbReference type="GO" id="GO:0016020">
    <property type="term" value="C:membrane"/>
    <property type="evidence" value="ECO:0007669"/>
    <property type="project" value="UniProtKB-SubCell"/>
</dbReference>
<protein>
    <recommendedName>
        <fullName evidence="8">PPM-type phosphatase domain-containing protein</fullName>
    </recommendedName>
</protein>
<dbReference type="GO" id="GO:0046872">
    <property type="term" value="F:metal ion binding"/>
    <property type="evidence" value="ECO:0007669"/>
    <property type="project" value="UniProtKB-KW"/>
</dbReference>
<keyword evidence="7" id="KW-0812">Transmembrane</keyword>
<evidence type="ECO:0000256" key="4">
    <source>
        <dbReference type="ARBA" id="ARBA00022912"/>
    </source>
</evidence>
<dbReference type="InterPro" id="IPR001932">
    <property type="entry name" value="PPM-type_phosphatase-like_dom"/>
</dbReference>
<keyword evidence="10" id="KW-1185">Reference proteome</keyword>
<dbReference type="AlphaFoldDB" id="A0A3R6WHN3"/>
<keyword evidence="7" id="KW-0472">Membrane</keyword>
<feature type="transmembrane region" description="Helical" evidence="7">
    <location>
        <begin position="231"/>
        <end position="251"/>
    </location>
</feature>
<keyword evidence="2" id="KW-0479">Metal-binding</keyword>
<feature type="compositionally biased region" description="Low complexity" evidence="6">
    <location>
        <begin position="659"/>
        <end position="672"/>
    </location>
</feature>
<dbReference type="InterPro" id="IPR036457">
    <property type="entry name" value="PPM-type-like_dom_sf"/>
</dbReference>
<dbReference type="Gene3D" id="3.40.630.10">
    <property type="entry name" value="Zn peptidases"/>
    <property type="match status" value="1"/>
</dbReference>
<feature type="compositionally biased region" description="Low complexity" evidence="6">
    <location>
        <begin position="544"/>
        <end position="554"/>
    </location>
</feature>
<organism evidence="9 10">
    <name type="scientific">Aphanomyces invadans</name>
    <dbReference type="NCBI Taxonomy" id="157072"/>
    <lineage>
        <taxon>Eukaryota</taxon>
        <taxon>Sar</taxon>
        <taxon>Stramenopiles</taxon>
        <taxon>Oomycota</taxon>
        <taxon>Saprolegniomycetes</taxon>
        <taxon>Saprolegniales</taxon>
        <taxon>Verrucalvaceae</taxon>
        <taxon>Aphanomyces</taxon>
    </lineage>
</organism>
<dbReference type="Pfam" id="PF00481">
    <property type="entry name" value="PP2C"/>
    <property type="match status" value="1"/>
</dbReference>
<dbReference type="Gene3D" id="3.60.40.10">
    <property type="entry name" value="PPM-type phosphatase domain"/>
    <property type="match status" value="1"/>
</dbReference>
<feature type="compositionally biased region" description="Low complexity" evidence="6">
    <location>
        <begin position="522"/>
        <end position="532"/>
    </location>
</feature>
<accession>A0A3R6WHN3</accession>
<feature type="compositionally biased region" description="Basic and acidic residues" evidence="6">
    <location>
        <begin position="12"/>
        <end position="25"/>
    </location>
</feature>
<proteinExistence type="inferred from homology"/>
<dbReference type="VEuPathDB" id="FungiDB:H310_13014"/>
<feature type="region of interest" description="Disordered" evidence="6">
    <location>
        <begin position="522"/>
        <end position="565"/>
    </location>
</feature>
<keyword evidence="7" id="KW-1133">Transmembrane helix</keyword>
<comment type="subcellular location">
    <subcellularLocation>
        <location evidence="1">Membrane</location>
        <topology evidence="1">Peripheral membrane protein</topology>
    </subcellularLocation>
</comment>
<gene>
    <name evidence="9" type="ORF">DYB32_007819</name>
</gene>
<keyword evidence="3 5" id="KW-0378">Hydrolase</keyword>
<feature type="compositionally biased region" description="Polar residues" evidence="6">
    <location>
        <begin position="533"/>
        <end position="543"/>
    </location>
</feature>
<evidence type="ECO:0000256" key="5">
    <source>
        <dbReference type="RuleBase" id="RU003465"/>
    </source>
</evidence>
<comment type="similarity">
    <text evidence="5">Belongs to the PP2C family.</text>
</comment>
<feature type="region of interest" description="Disordered" evidence="6">
    <location>
        <begin position="1"/>
        <end position="25"/>
    </location>
</feature>
<dbReference type="CDD" id="cd00143">
    <property type="entry name" value="PP2Cc"/>
    <property type="match status" value="1"/>
</dbReference>
<name>A0A3R6WHN3_9STRA</name>
<dbReference type="InterPro" id="IPR000222">
    <property type="entry name" value="PP2C_BS"/>
</dbReference>
<dbReference type="InterPro" id="IPR015655">
    <property type="entry name" value="PP2C"/>
</dbReference>
<evidence type="ECO:0000256" key="3">
    <source>
        <dbReference type="ARBA" id="ARBA00022801"/>
    </source>
</evidence>
<evidence type="ECO:0000256" key="6">
    <source>
        <dbReference type="SAM" id="MobiDB-lite"/>
    </source>
</evidence>
<dbReference type="PANTHER" id="PTHR47992">
    <property type="entry name" value="PROTEIN PHOSPHATASE"/>
    <property type="match status" value="1"/>
</dbReference>
<evidence type="ECO:0000259" key="8">
    <source>
        <dbReference type="PROSITE" id="PS51746"/>
    </source>
</evidence>
<dbReference type="EMBL" id="QUSY01001063">
    <property type="protein sequence ID" value="RHY26195.1"/>
    <property type="molecule type" value="Genomic_DNA"/>
</dbReference>
<evidence type="ECO:0000256" key="1">
    <source>
        <dbReference type="ARBA" id="ARBA00004170"/>
    </source>
</evidence>
<evidence type="ECO:0000313" key="10">
    <source>
        <dbReference type="Proteomes" id="UP000285060"/>
    </source>
</evidence>
<reference evidence="9 10" key="1">
    <citation type="submission" date="2018-08" db="EMBL/GenBank/DDBJ databases">
        <title>Aphanomyces genome sequencing and annotation.</title>
        <authorList>
            <person name="Minardi D."/>
            <person name="Oidtmann B."/>
            <person name="Van Der Giezen M."/>
            <person name="Studholme D.J."/>
        </authorList>
    </citation>
    <scope>NUCLEOTIDE SEQUENCE [LARGE SCALE GENOMIC DNA]</scope>
    <source>
        <strain evidence="9 10">NJM0002</strain>
    </source>
</reference>
<dbReference type="SUPFAM" id="SSF81606">
    <property type="entry name" value="PP2C-like"/>
    <property type="match status" value="1"/>
</dbReference>
<dbReference type="VEuPathDB" id="FungiDB:H310_13015"/>
<evidence type="ECO:0000256" key="7">
    <source>
        <dbReference type="SAM" id="Phobius"/>
    </source>
</evidence>
<keyword evidence="4 5" id="KW-0904">Protein phosphatase</keyword>
<sequence>MPMTNSHGYYHNKREENGVDPNRDYNYKTNGNCMQAMTRYPRQKHGRPDSARSERSPDDTSQAALASALSTFAGKFPDGSYYPTAVEECDASVCRRKCVVYIIFSQKKNGWTALNSWLGTMNDVVYGVYGGMEDWAYAASWENEFASRRDSAIFAPCAPTQYGEYPPEKTSYNNMTHRAFNLLVETSDSKHPVQSALGLRSSIYDVDLEHLIWGTLVDVGTDGFRLPVSGVVLVAVASLLTVGALGLWLVLRRRRAKYKRTPTTDPAEAGAPPDGPPQVRYVVGEAAMLLPAEHNVATAVAMKLGHAEEDATVPPACLDELELMLATLNQPMLKFTQFAAMRPQLPAAAASYCTADVFLQLQPHDAHGRIHGLAWLAVVEQASAQIAALALLQYASLVVASRYVTYNRRRADVSDCGWLSKLYIDKASKSNVVQSMVPLLCRAYHDAPEYADNPLSMDRIQRLHRQDYNSFLDLNIYLHDHTSKHALQVASLHRSVSVDYFLADISHAVATATGQPLDIPAAASSPATAASTDSMHGASSSVFRPSPLSPSETLPRPRRLSRSPLLPPRLQVSVVADDPSLNSFYRNLKTTRGSASLPAVPAALSLEHPILSLPHISSSLKGVKRPAPSRSKHRDVMSIFGEKGYVLESSHVTSDANTPTSSMSSQHPISPSTLNASATSSAMTHIHVPSLSIAYGAASIAGRRNVNEDRVACYLHEDNDTSGQKIGYFAVYDGHGGTNVADYLSTHLHRHVFAHVEAHPTESLDTALEASMLATDALIYNQSIHHGSTAIAMLVDGTTMAFASLGDSQAILSSNEGRDVVDLCRSHRPTDAAELERIVAAKGSVVDGRIFGVLGVSRAFGDNDLKTSKGAFKDKFNGDVVGGIPDVRLHRMRPEDDFVVLACDGVFDVLAPADLVAFVHTRLNAHGDAQAACDDIVAHAMRLGSTDNLSAVVVRLNQPPTASS</sequence>
<feature type="region of interest" description="Disordered" evidence="6">
    <location>
        <begin position="40"/>
        <end position="61"/>
    </location>
</feature>
<feature type="region of interest" description="Disordered" evidence="6">
    <location>
        <begin position="651"/>
        <end position="675"/>
    </location>
</feature>
<dbReference type="GO" id="GO:0004722">
    <property type="term" value="F:protein serine/threonine phosphatase activity"/>
    <property type="evidence" value="ECO:0007669"/>
    <property type="project" value="InterPro"/>
</dbReference>
<feature type="domain" description="PPM-type phosphatase" evidence="8">
    <location>
        <begin position="694"/>
        <end position="956"/>
    </location>
</feature>